<dbReference type="Pfam" id="PF11764">
    <property type="entry name" value="N-SET"/>
    <property type="match status" value="1"/>
</dbReference>
<dbReference type="STRING" id="8022.A0A060ZB66"/>
<keyword evidence="3" id="KW-0808">Transferase</keyword>
<feature type="region of interest" description="Disordered" evidence="7">
    <location>
        <begin position="121"/>
        <end position="155"/>
    </location>
</feature>
<sequence length="535" mass="59333">LIHNLNIKKDSSTLSSNARPPAPRPSSPIVIVPPLKKRRKTVSFSTGESDYKPHLPTVPLSPPPSTASPLLSHMKSHLPDSIFIASIPGTTPSKTLSLLPFASKPGEGNALSPSPVLTVPSPVRPEDSKKSPVLLVSPPITPTKSPNKRGATPKSPAPVWVCRTVQNLPLDHASMVKMAFEEARPLLRLSEQLGASSLLQLGSAPTADLSVLADVALKLAPDAGDSEETETSDEAEEQKMEEEMLLSPKALSLEHNYSKAPFHLIPAQKRSVSKQESGVLLPADFNHHAISGVLEAPEEVIGEPLPSRDRHQAEYLSGMGLLCEDGDMAKASVLTSLTPSDKRKGMVAKGSELEEMGKEKNKKRRRKDKENLELQQTKKQKEHQTKKQKRKLEEVDLEEDVDVEQLEPGELSNTEDEEEWDDVRKSERLFLQEAGLTSSQRWPKPIPAPEAVTFDQRSEFEQMTILYDIWNSGLDMEDMTLLKTTYEKLLQDDHSTDWLNDTHWVHHTDILYYWQGRGFGMRVRSPACGLGYSMC</sequence>
<keyword evidence="5" id="KW-0156">Chromatin regulator</keyword>
<evidence type="ECO:0000313" key="9">
    <source>
        <dbReference type="EMBL" id="CDQ98954.1"/>
    </source>
</evidence>
<dbReference type="InterPro" id="IPR024657">
    <property type="entry name" value="COMPASS_Set1_N-SET"/>
</dbReference>
<feature type="domain" description="COMPASS complex Set1 subunit N-SET" evidence="8">
    <location>
        <begin position="458"/>
        <end position="530"/>
    </location>
</feature>
<evidence type="ECO:0000256" key="2">
    <source>
        <dbReference type="ARBA" id="ARBA00022603"/>
    </source>
</evidence>
<dbReference type="InterPro" id="IPR044570">
    <property type="entry name" value="Set1-like"/>
</dbReference>
<gene>
    <name evidence="9" type="ORF">GSONMT00044339001</name>
</gene>
<dbReference type="PANTHER" id="PTHR45814:SF3">
    <property type="entry name" value="HISTONE-LYSINE N-METHYLTRANSFERASE SETD1A"/>
    <property type="match status" value="1"/>
</dbReference>
<dbReference type="PaxDb" id="8022-A0A060ZB66"/>
<feature type="compositionally biased region" description="Basic residues" evidence="7">
    <location>
        <begin position="378"/>
        <end position="390"/>
    </location>
</feature>
<organism evidence="9 10">
    <name type="scientific">Oncorhynchus mykiss</name>
    <name type="common">Rainbow trout</name>
    <name type="synonym">Salmo gairdneri</name>
    <dbReference type="NCBI Taxonomy" id="8022"/>
    <lineage>
        <taxon>Eukaryota</taxon>
        <taxon>Metazoa</taxon>
        <taxon>Chordata</taxon>
        <taxon>Craniata</taxon>
        <taxon>Vertebrata</taxon>
        <taxon>Euteleostomi</taxon>
        <taxon>Actinopterygii</taxon>
        <taxon>Neopterygii</taxon>
        <taxon>Teleostei</taxon>
        <taxon>Protacanthopterygii</taxon>
        <taxon>Salmoniformes</taxon>
        <taxon>Salmonidae</taxon>
        <taxon>Salmoninae</taxon>
        <taxon>Oncorhynchus</taxon>
    </lineage>
</organism>
<evidence type="ECO:0000256" key="4">
    <source>
        <dbReference type="ARBA" id="ARBA00022691"/>
    </source>
</evidence>
<feature type="region of interest" description="Disordered" evidence="7">
    <location>
        <begin position="339"/>
        <end position="419"/>
    </location>
</feature>
<dbReference type="GO" id="GO:0042800">
    <property type="term" value="F:histone H3K4 methyltransferase activity"/>
    <property type="evidence" value="ECO:0007669"/>
    <property type="project" value="InterPro"/>
</dbReference>
<accession>A0A060ZB66</accession>
<feature type="region of interest" description="Disordered" evidence="7">
    <location>
        <begin position="9"/>
        <end position="68"/>
    </location>
</feature>
<dbReference type="GO" id="GO:0032259">
    <property type="term" value="P:methylation"/>
    <property type="evidence" value="ECO:0007669"/>
    <property type="project" value="UniProtKB-KW"/>
</dbReference>
<feature type="non-terminal residue" evidence="9">
    <location>
        <position position="1"/>
    </location>
</feature>
<dbReference type="AlphaFoldDB" id="A0A060ZB66"/>
<reference evidence="9" key="1">
    <citation type="journal article" date="2014" name="Nat. Commun.">
        <title>The rainbow trout genome provides novel insights into evolution after whole-genome duplication in vertebrates.</title>
        <authorList>
            <person name="Berthelot C."/>
            <person name="Brunet F."/>
            <person name="Chalopin D."/>
            <person name="Juanchich A."/>
            <person name="Bernard M."/>
            <person name="Noel B."/>
            <person name="Bento P."/>
            <person name="Da Silva C."/>
            <person name="Labadie K."/>
            <person name="Alberti A."/>
            <person name="Aury J.M."/>
            <person name="Louis A."/>
            <person name="Dehais P."/>
            <person name="Bardou P."/>
            <person name="Montfort J."/>
            <person name="Klopp C."/>
            <person name="Cabau C."/>
            <person name="Gaspin C."/>
            <person name="Thorgaard G.H."/>
            <person name="Boussaha M."/>
            <person name="Quillet E."/>
            <person name="Guyomard R."/>
            <person name="Galiana D."/>
            <person name="Bobe J."/>
            <person name="Volff J.N."/>
            <person name="Genet C."/>
            <person name="Wincker P."/>
            <person name="Jaillon O."/>
            <person name="Roest Crollius H."/>
            <person name="Guiguen Y."/>
        </authorList>
    </citation>
    <scope>NUCLEOTIDE SEQUENCE [LARGE SCALE GENOMIC DNA]</scope>
</reference>
<dbReference type="EMBL" id="FR941952">
    <property type="protein sequence ID" value="CDQ98954.1"/>
    <property type="molecule type" value="Genomic_DNA"/>
</dbReference>
<evidence type="ECO:0000256" key="5">
    <source>
        <dbReference type="ARBA" id="ARBA00022853"/>
    </source>
</evidence>
<evidence type="ECO:0000259" key="8">
    <source>
        <dbReference type="SMART" id="SM01291"/>
    </source>
</evidence>
<protein>
    <recommendedName>
        <fullName evidence="8">COMPASS complex Set1 subunit N-SET domain-containing protein</fullName>
    </recommendedName>
</protein>
<name>A0A060ZB66_ONCMY</name>
<keyword evidence="2" id="KW-0489">Methyltransferase</keyword>
<proteinExistence type="predicted"/>
<dbReference type="SMART" id="SM01291">
    <property type="entry name" value="N-SET"/>
    <property type="match status" value="1"/>
</dbReference>
<comment type="subcellular location">
    <subcellularLocation>
        <location evidence="1">Nucleus</location>
    </subcellularLocation>
</comment>
<keyword evidence="6" id="KW-0539">Nucleus</keyword>
<reference evidence="9" key="2">
    <citation type="submission" date="2014-03" db="EMBL/GenBank/DDBJ databases">
        <authorList>
            <person name="Genoscope - CEA"/>
        </authorList>
    </citation>
    <scope>NUCLEOTIDE SEQUENCE</scope>
</reference>
<evidence type="ECO:0000256" key="7">
    <source>
        <dbReference type="SAM" id="MobiDB-lite"/>
    </source>
</evidence>
<evidence type="ECO:0000256" key="3">
    <source>
        <dbReference type="ARBA" id="ARBA00022679"/>
    </source>
</evidence>
<evidence type="ECO:0000313" key="10">
    <source>
        <dbReference type="Proteomes" id="UP000193380"/>
    </source>
</evidence>
<feature type="compositionally biased region" description="Acidic residues" evidence="7">
    <location>
        <begin position="395"/>
        <end position="419"/>
    </location>
</feature>
<dbReference type="GO" id="GO:0048188">
    <property type="term" value="C:Set1C/COMPASS complex"/>
    <property type="evidence" value="ECO:0007669"/>
    <property type="project" value="TreeGrafter"/>
</dbReference>
<keyword evidence="4" id="KW-0949">S-adenosyl-L-methionine</keyword>
<dbReference type="Proteomes" id="UP000193380">
    <property type="component" value="Unassembled WGS sequence"/>
</dbReference>
<evidence type="ECO:0000256" key="1">
    <source>
        <dbReference type="ARBA" id="ARBA00004123"/>
    </source>
</evidence>
<dbReference type="PANTHER" id="PTHR45814">
    <property type="entry name" value="HISTONE-LYSINE N-METHYLTRANSFERASE SETD1"/>
    <property type="match status" value="1"/>
</dbReference>
<evidence type="ECO:0000256" key="6">
    <source>
        <dbReference type="ARBA" id="ARBA00023242"/>
    </source>
</evidence>